<keyword evidence="2" id="KW-0812">Transmembrane</keyword>
<keyword evidence="2" id="KW-1133">Transmembrane helix</keyword>
<organism evidence="4">
    <name type="scientific">Castellaniella ginsengisoli</name>
    <dbReference type="NCBI Taxonomy" id="546114"/>
    <lineage>
        <taxon>Bacteria</taxon>
        <taxon>Pseudomonadati</taxon>
        <taxon>Pseudomonadota</taxon>
        <taxon>Betaproteobacteria</taxon>
        <taxon>Burkholderiales</taxon>
        <taxon>Alcaligenaceae</taxon>
        <taxon>Castellaniella</taxon>
    </lineage>
</organism>
<name>A0AB39ESG4_9BURK</name>
<evidence type="ECO:0000256" key="2">
    <source>
        <dbReference type="SAM" id="Phobius"/>
    </source>
</evidence>
<feature type="region of interest" description="Disordered" evidence="1">
    <location>
        <begin position="269"/>
        <end position="296"/>
    </location>
</feature>
<gene>
    <name evidence="4" type="ORF">ABRY94_05570</name>
    <name evidence="3" type="ORF">ABRZ04_03930</name>
</gene>
<dbReference type="AlphaFoldDB" id="A0AB39ESG4"/>
<sequence length="328" mass="37334">MPQSYCLARIHLLSDGDAFPSDVSPLKIDEGDIRIFRDTLLAQMRLLKNAQGWWLEFFPQGRWVQRFFVDFVFLQNPSDKLADTMVLGKKYWRPVAKLAYAELSPDRAAAEAEDLAAACTDTSRMTRNSAAVRVGDLYEASTHYGYVNGRGTQYISKLTGRLPLFERHVLLHALAHAYLLTQEKLSEALAGQLAGERSEAALRTLYMDVALFNATSFFRQPVKRQNAPTCQAWSRIDQALGIHESHAELFKQVETAHYIYGLDEEKRTRQQAEAQTRQEKEAARREAEQDARREQREKRRDLALTVIGLLLALASAPGAIESVQDWWF</sequence>
<dbReference type="RefSeq" id="WP_368640392.1">
    <property type="nucleotide sequence ID" value="NZ_CP158254.1"/>
</dbReference>
<protein>
    <submittedName>
        <fullName evidence="4">Uncharacterized protein</fullName>
    </submittedName>
</protein>
<keyword evidence="2" id="KW-0472">Membrane</keyword>
<accession>A0AB39ESG4</accession>
<evidence type="ECO:0000313" key="4">
    <source>
        <dbReference type="EMBL" id="XDJ70252.1"/>
    </source>
</evidence>
<reference evidence="4" key="1">
    <citation type="submission" date="2024-05" db="EMBL/GenBank/DDBJ databases">
        <authorList>
            <person name="Luo Y.-C."/>
            <person name="Nicholds J."/>
            <person name="Mortimer T."/>
            <person name="Maboni G."/>
        </authorList>
    </citation>
    <scope>NUCLEOTIDE SEQUENCE</scope>
    <source>
        <strain evidence="4">144863</strain>
        <strain evidence="3">151836</strain>
    </source>
</reference>
<dbReference type="EMBL" id="CP158262">
    <property type="protein sequence ID" value="XDJ70252.1"/>
    <property type="molecule type" value="Genomic_DNA"/>
</dbReference>
<proteinExistence type="predicted"/>
<dbReference type="EMBL" id="CP158254">
    <property type="protein sequence ID" value="XDJ48219.1"/>
    <property type="molecule type" value="Genomic_DNA"/>
</dbReference>
<feature type="transmembrane region" description="Helical" evidence="2">
    <location>
        <begin position="302"/>
        <end position="320"/>
    </location>
</feature>
<evidence type="ECO:0000313" key="3">
    <source>
        <dbReference type="EMBL" id="XDJ48219.1"/>
    </source>
</evidence>
<evidence type="ECO:0000256" key="1">
    <source>
        <dbReference type="SAM" id="MobiDB-lite"/>
    </source>
</evidence>